<dbReference type="EMBL" id="AYZJ01000010">
    <property type="protein sequence ID" value="KRN25474.1"/>
    <property type="molecule type" value="Genomic_DNA"/>
</dbReference>
<dbReference type="FunFam" id="3.40.50.1970:FF:000003">
    <property type="entry name" value="Alcohol dehydrogenase, iron-containing"/>
    <property type="match status" value="1"/>
</dbReference>
<dbReference type="GO" id="GO:0008106">
    <property type="term" value="F:alcohol dehydrogenase (NADP+) activity"/>
    <property type="evidence" value="ECO:0007669"/>
    <property type="project" value="TreeGrafter"/>
</dbReference>
<dbReference type="PANTHER" id="PTHR43633:SF1">
    <property type="entry name" value="ALCOHOL DEHYDROGENASE YQHD"/>
    <property type="match status" value="1"/>
</dbReference>
<organism evidence="4 5">
    <name type="scientific">Lacticaseibacillus camelliae DSM 22697 = JCM 13995</name>
    <dbReference type="NCBI Taxonomy" id="1423730"/>
    <lineage>
        <taxon>Bacteria</taxon>
        <taxon>Bacillati</taxon>
        <taxon>Bacillota</taxon>
        <taxon>Bacilli</taxon>
        <taxon>Lactobacillales</taxon>
        <taxon>Lactobacillaceae</taxon>
        <taxon>Lacticaseibacillus</taxon>
    </lineage>
</organism>
<accession>A0A0R2FAS5</accession>
<name>A0A0R2FAS5_9LACO</name>
<dbReference type="STRING" id="1423730.FC75_GL000388"/>
<dbReference type="Pfam" id="PF25137">
    <property type="entry name" value="ADH_Fe_C"/>
    <property type="match status" value="1"/>
</dbReference>
<dbReference type="InterPro" id="IPR018211">
    <property type="entry name" value="ADH_Fe_CS"/>
</dbReference>
<dbReference type="CDD" id="cd08187">
    <property type="entry name" value="BDH"/>
    <property type="match status" value="1"/>
</dbReference>
<dbReference type="Pfam" id="PF00465">
    <property type="entry name" value="Fe-ADH"/>
    <property type="match status" value="1"/>
</dbReference>
<proteinExistence type="predicted"/>
<dbReference type="GO" id="GO:0046872">
    <property type="term" value="F:metal ion binding"/>
    <property type="evidence" value="ECO:0007669"/>
    <property type="project" value="InterPro"/>
</dbReference>
<dbReference type="AlphaFoldDB" id="A0A0R2FAS5"/>
<evidence type="ECO:0000259" key="2">
    <source>
        <dbReference type="Pfam" id="PF00465"/>
    </source>
</evidence>
<evidence type="ECO:0000256" key="1">
    <source>
        <dbReference type="ARBA" id="ARBA00023002"/>
    </source>
</evidence>
<dbReference type="InterPro" id="IPR001670">
    <property type="entry name" value="ADH_Fe/GldA"/>
</dbReference>
<dbReference type="PROSITE" id="PS00060">
    <property type="entry name" value="ADH_IRON_2"/>
    <property type="match status" value="1"/>
</dbReference>
<feature type="domain" description="Alcohol dehydrogenase iron-type/glycerol dehydrogenase GldA" evidence="2">
    <location>
        <begin position="11"/>
        <end position="176"/>
    </location>
</feature>
<dbReference type="Proteomes" id="UP000050865">
    <property type="component" value="Unassembled WGS sequence"/>
</dbReference>
<dbReference type="GO" id="GO:1990362">
    <property type="term" value="F:butanol dehydrogenase (NAD+) activity"/>
    <property type="evidence" value="ECO:0007669"/>
    <property type="project" value="InterPro"/>
</dbReference>
<dbReference type="InterPro" id="IPR044731">
    <property type="entry name" value="BDH-like"/>
</dbReference>
<comment type="caution">
    <text evidence="4">The sequence shown here is derived from an EMBL/GenBank/DDBJ whole genome shotgun (WGS) entry which is preliminary data.</text>
</comment>
<dbReference type="PATRIC" id="fig|1423730.4.peg.407"/>
<dbReference type="PANTHER" id="PTHR43633">
    <property type="entry name" value="ALCOHOL DEHYDROGENASE YQHD"/>
    <property type="match status" value="1"/>
</dbReference>
<dbReference type="PROSITE" id="PS00913">
    <property type="entry name" value="ADH_IRON_1"/>
    <property type="match status" value="1"/>
</dbReference>
<dbReference type="GO" id="GO:1990002">
    <property type="term" value="F:methylglyoxal reductase (NADPH) (acetol producing) activity"/>
    <property type="evidence" value="ECO:0007669"/>
    <property type="project" value="TreeGrafter"/>
</dbReference>
<evidence type="ECO:0000259" key="3">
    <source>
        <dbReference type="Pfam" id="PF25137"/>
    </source>
</evidence>
<protein>
    <submittedName>
        <fullName evidence="4">Iron-containing alcohol dehydrogenase</fullName>
    </submittedName>
</protein>
<dbReference type="SUPFAM" id="SSF56796">
    <property type="entry name" value="Dehydroquinate synthase-like"/>
    <property type="match status" value="1"/>
</dbReference>
<reference evidence="4 5" key="1">
    <citation type="journal article" date="2015" name="Genome Announc.">
        <title>Expanding the biotechnology potential of lactobacilli through comparative genomics of 213 strains and associated genera.</title>
        <authorList>
            <person name="Sun Z."/>
            <person name="Harris H.M."/>
            <person name="McCann A."/>
            <person name="Guo C."/>
            <person name="Argimon S."/>
            <person name="Zhang W."/>
            <person name="Yang X."/>
            <person name="Jeffery I.B."/>
            <person name="Cooney J.C."/>
            <person name="Kagawa T.F."/>
            <person name="Liu W."/>
            <person name="Song Y."/>
            <person name="Salvetti E."/>
            <person name="Wrobel A."/>
            <person name="Rasinkangas P."/>
            <person name="Parkhill J."/>
            <person name="Rea M.C."/>
            <person name="O'Sullivan O."/>
            <person name="Ritari J."/>
            <person name="Douillard F.P."/>
            <person name="Paul Ross R."/>
            <person name="Yang R."/>
            <person name="Briner A.E."/>
            <person name="Felis G.E."/>
            <person name="de Vos W.M."/>
            <person name="Barrangou R."/>
            <person name="Klaenhammer T.R."/>
            <person name="Caufield P.W."/>
            <person name="Cui Y."/>
            <person name="Zhang H."/>
            <person name="O'Toole P.W."/>
        </authorList>
    </citation>
    <scope>NUCLEOTIDE SEQUENCE [LARGE SCALE GENOMIC DNA]</scope>
    <source>
        <strain evidence="4 5">DSM 22697</strain>
    </source>
</reference>
<dbReference type="InterPro" id="IPR056798">
    <property type="entry name" value="ADH_Fe_C"/>
</dbReference>
<feature type="domain" description="Fe-containing alcohol dehydrogenase-like C-terminal" evidence="3">
    <location>
        <begin position="187"/>
        <end position="387"/>
    </location>
</feature>
<dbReference type="RefSeq" id="WP_056988946.1">
    <property type="nucleotide sequence ID" value="NZ_AYZJ01000010.1"/>
</dbReference>
<sequence>MQAFRLNNQTDLRFGPLKEADLKAAVSQFGDRVLFVYGGHSIKASGLYDRVIKALSGLHVTELPGIAPNPKIDSVRAGQKLAKANNIQVILAVGGGSVIDASKVIGEAANYDGDPWDIVRDSELGKNTPQLPIVDVVTLAATGTEMNINAVISNPETKQKLGARSSRTPAVSFMDPTLTFTVPARQTAAGAMDIFSHLCEQYFDREPDNDATKGMIEGLLRSVIKWAPVAIKHPDSLPARQNLMWTATAALNGEMGAGNRNGWSCHPMEHELSAYYDITHGVGLGILTPRWMHYVLTTDPTTTALFARFGRNVWHLTDAEDEDLAGHAIAKTLAWITSLGFGMTLPEVGIPDDKNFAPMAQAAAKRLGNAYLPLDEAAVTAIYQASMTPGLA</sequence>
<evidence type="ECO:0000313" key="4">
    <source>
        <dbReference type="EMBL" id="KRN25474.1"/>
    </source>
</evidence>
<dbReference type="Gene3D" id="3.40.50.1970">
    <property type="match status" value="1"/>
</dbReference>
<keyword evidence="1" id="KW-0560">Oxidoreductase</keyword>
<gene>
    <name evidence="4" type="ORF">FC75_GL000388</name>
</gene>
<keyword evidence="5" id="KW-1185">Reference proteome</keyword>
<dbReference type="GO" id="GO:0005829">
    <property type="term" value="C:cytosol"/>
    <property type="evidence" value="ECO:0007669"/>
    <property type="project" value="TreeGrafter"/>
</dbReference>
<evidence type="ECO:0000313" key="5">
    <source>
        <dbReference type="Proteomes" id="UP000050865"/>
    </source>
</evidence>
<dbReference type="Gene3D" id="1.20.1090.10">
    <property type="entry name" value="Dehydroquinate synthase-like - alpha domain"/>
    <property type="match status" value="1"/>
</dbReference>